<keyword evidence="3" id="KW-1185">Reference proteome</keyword>
<sequence>MCGRAVSAVIRRAPQPLCHHTLPFHHPTVLGSTLLHLLSLINSHIAVIVVGSIYVLPSSTLTYASPPHPQAPPGQHLGGALHGRRRRRRPHAALPRHARRRGAPGQADDQVGAALGAQHLLLHAPRRAHRPAHGAPHRPRRPERREPPAAREDGQARRRDHQERHRPLRAQAVM</sequence>
<evidence type="ECO:0000313" key="3">
    <source>
        <dbReference type="Proteomes" id="UP000237481"/>
    </source>
</evidence>
<feature type="non-terminal residue" evidence="2">
    <location>
        <position position="174"/>
    </location>
</feature>
<dbReference type="AlphaFoldDB" id="A0A2S4KUF4"/>
<feature type="compositionally biased region" description="Basic and acidic residues" evidence="1">
    <location>
        <begin position="143"/>
        <end position="165"/>
    </location>
</feature>
<feature type="compositionally biased region" description="Basic residues" evidence="1">
    <location>
        <begin position="124"/>
        <end position="142"/>
    </location>
</feature>
<feature type="region of interest" description="Disordered" evidence="1">
    <location>
        <begin position="65"/>
        <end position="108"/>
    </location>
</feature>
<protein>
    <submittedName>
        <fullName evidence="2">Uncharacterized protein</fullName>
    </submittedName>
</protein>
<gene>
    <name evidence="2" type="ORF">TPAR_05982</name>
</gene>
<reference evidence="2 3" key="1">
    <citation type="submission" date="2018-01" db="EMBL/GenBank/DDBJ databases">
        <title>Harnessing the power of phylogenomics to disentangle the directionality and signatures of interkingdom host jumping in the parasitic fungal genus Tolypocladium.</title>
        <authorList>
            <person name="Quandt C.A."/>
            <person name="Patterson W."/>
            <person name="Spatafora J.W."/>
        </authorList>
    </citation>
    <scope>NUCLEOTIDE SEQUENCE [LARGE SCALE GENOMIC DNA]</scope>
    <source>
        <strain evidence="2 3">NRBC 100945</strain>
    </source>
</reference>
<name>A0A2S4KUF4_9HYPO</name>
<feature type="region of interest" description="Disordered" evidence="1">
    <location>
        <begin position="124"/>
        <end position="174"/>
    </location>
</feature>
<accession>A0A2S4KUF4</accession>
<dbReference type="EMBL" id="PKSG01000646">
    <property type="protein sequence ID" value="POR33804.1"/>
    <property type="molecule type" value="Genomic_DNA"/>
</dbReference>
<comment type="caution">
    <text evidence="2">The sequence shown here is derived from an EMBL/GenBank/DDBJ whole genome shotgun (WGS) entry which is preliminary data.</text>
</comment>
<evidence type="ECO:0000256" key="1">
    <source>
        <dbReference type="SAM" id="MobiDB-lite"/>
    </source>
</evidence>
<proteinExistence type="predicted"/>
<feature type="compositionally biased region" description="Basic residues" evidence="1">
    <location>
        <begin position="82"/>
        <end position="102"/>
    </location>
</feature>
<organism evidence="2 3">
    <name type="scientific">Tolypocladium paradoxum</name>
    <dbReference type="NCBI Taxonomy" id="94208"/>
    <lineage>
        <taxon>Eukaryota</taxon>
        <taxon>Fungi</taxon>
        <taxon>Dikarya</taxon>
        <taxon>Ascomycota</taxon>
        <taxon>Pezizomycotina</taxon>
        <taxon>Sordariomycetes</taxon>
        <taxon>Hypocreomycetidae</taxon>
        <taxon>Hypocreales</taxon>
        <taxon>Ophiocordycipitaceae</taxon>
        <taxon>Tolypocladium</taxon>
    </lineage>
</organism>
<dbReference type="Proteomes" id="UP000237481">
    <property type="component" value="Unassembled WGS sequence"/>
</dbReference>
<evidence type="ECO:0000313" key="2">
    <source>
        <dbReference type="EMBL" id="POR33804.1"/>
    </source>
</evidence>